<proteinExistence type="predicted"/>
<name>A0AAN6UH32_9PEZI</name>
<dbReference type="AlphaFoldDB" id="A0AAN6UH32"/>
<feature type="transmembrane region" description="Helical" evidence="2">
    <location>
        <begin position="66"/>
        <end position="87"/>
    </location>
</feature>
<reference evidence="3" key="2">
    <citation type="submission" date="2023-05" db="EMBL/GenBank/DDBJ databases">
        <authorList>
            <consortium name="Lawrence Berkeley National Laboratory"/>
            <person name="Steindorff A."/>
            <person name="Hensen N."/>
            <person name="Bonometti L."/>
            <person name="Westerberg I."/>
            <person name="Brannstrom I.O."/>
            <person name="Guillou S."/>
            <person name="Cros-Aarteil S."/>
            <person name="Calhoun S."/>
            <person name="Haridas S."/>
            <person name="Kuo A."/>
            <person name="Mondo S."/>
            <person name="Pangilinan J."/>
            <person name="Riley R."/>
            <person name="Labutti K."/>
            <person name="Andreopoulos B."/>
            <person name="Lipzen A."/>
            <person name="Chen C."/>
            <person name="Yanf M."/>
            <person name="Daum C."/>
            <person name="Ng V."/>
            <person name="Clum A."/>
            <person name="Ohm R."/>
            <person name="Martin F."/>
            <person name="Silar P."/>
            <person name="Natvig D."/>
            <person name="Lalanne C."/>
            <person name="Gautier V."/>
            <person name="Ament-Velasquez S.L."/>
            <person name="Kruys A."/>
            <person name="Hutchinson M.I."/>
            <person name="Powell A.J."/>
            <person name="Barry K."/>
            <person name="Miller A.N."/>
            <person name="Grigoriev I.V."/>
            <person name="Debuchy R."/>
            <person name="Gladieux P."/>
            <person name="Thoren M.H."/>
            <person name="Johannesson H."/>
        </authorList>
    </citation>
    <scope>NUCLEOTIDE SEQUENCE</scope>
    <source>
        <strain evidence="3">CBS 123565</strain>
    </source>
</reference>
<feature type="compositionally biased region" description="Polar residues" evidence="1">
    <location>
        <begin position="1"/>
        <end position="12"/>
    </location>
</feature>
<sequence>MIHPRQSSSHTQDTSRTSPATPWSTTTPPSPLPSVIKPPLILAMATRLILVCFLSAVVWWGGVFTLYFFPVPVAACTAIIWTSISIYSSMRSAIEDSAAADDDHEESKDGEDSKDGENSHKHPEPESKFLDLLAEWLGPRQPPPEGVRAAEDLWPPLPPGFSSWMDVAPAA</sequence>
<keyword evidence="2" id="KW-0472">Membrane</keyword>
<accession>A0AAN6UH32</accession>
<organism evidence="3 4">
    <name type="scientific">Trichocladium antarcticum</name>
    <dbReference type="NCBI Taxonomy" id="1450529"/>
    <lineage>
        <taxon>Eukaryota</taxon>
        <taxon>Fungi</taxon>
        <taxon>Dikarya</taxon>
        <taxon>Ascomycota</taxon>
        <taxon>Pezizomycotina</taxon>
        <taxon>Sordariomycetes</taxon>
        <taxon>Sordariomycetidae</taxon>
        <taxon>Sordariales</taxon>
        <taxon>Chaetomiaceae</taxon>
        <taxon>Trichocladium</taxon>
    </lineage>
</organism>
<evidence type="ECO:0000256" key="1">
    <source>
        <dbReference type="SAM" id="MobiDB-lite"/>
    </source>
</evidence>
<keyword evidence="2" id="KW-0812">Transmembrane</keyword>
<evidence type="ECO:0000313" key="4">
    <source>
        <dbReference type="Proteomes" id="UP001304895"/>
    </source>
</evidence>
<comment type="caution">
    <text evidence="3">The sequence shown here is derived from an EMBL/GenBank/DDBJ whole genome shotgun (WGS) entry which is preliminary data.</text>
</comment>
<evidence type="ECO:0000256" key="2">
    <source>
        <dbReference type="SAM" id="Phobius"/>
    </source>
</evidence>
<gene>
    <name evidence="3" type="ORF">BT67DRAFT_480492</name>
</gene>
<feature type="region of interest" description="Disordered" evidence="1">
    <location>
        <begin position="96"/>
        <end position="125"/>
    </location>
</feature>
<feature type="region of interest" description="Disordered" evidence="1">
    <location>
        <begin position="137"/>
        <end position="171"/>
    </location>
</feature>
<protein>
    <submittedName>
        <fullName evidence="3">Uncharacterized protein</fullName>
    </submittedName>
</protein>
<feature type="compositionally biased region" description="Basic and acidic residues" evidence="1">
    <location>
        <begin position="105"/>
        <end position="125"/>
    </location>
</feature>
<dbReference type="EMBL" id="MU853416">
    <property type="protein sequence ID" value="KAK4132688.1"/>
    <property type="molecule type" value="Genomic_DNA"/>
</dbReference>
<feature type="compositionally biased region" description="Low complexity" evidence="1">
    <location>
        <begin position="14"/>
        <end position="30"/>
    </location>
</feature>
<keyword evidence="2" id="KW-1133">Transmembrane helix</keyword>
<reference evidence="3" key="1">
    <citation type="journal article" date="2023" name="Mol. Phylogenet. Evol.">
        <title>Genome-scale phylogeny and comparative genomics of the fungal order Sordariales.</title>
        <authorList>
            <person name="Hensen N."/>
            <person name="Bonometti L."/>
            <person name="Westerberg I."/>
            <person name="Brannstrom I.O."/>
            <person name="Guillou S."/>
            <person name="Cros-Aarteil S."/>
            <person name="Calhoun S."/>
            <person name="Haridas S."/>
            <person name="Kuo A."/>
            <person name="Mondo S."/>
            <person name="Pangilinan J."/>
            <person name="Riley R."/>
            <person name="LaButti K."/>
            <person name="Andreopoulos B."/>
            <person name="Lipzen A."/>
            <person name="Chen C."/>
            <person name="Yan M."/>
            <person name="Daum C."/>
            <person name="Ng V."/>
            <person name="Clum A."/>
            <person name="Steindorff A."/>
            <person name="Ohm R.A."/>
            <person name="Martin F."/>
            <person name="Silar P."/>
            <person name="Natvig D.O."/>
            <person name="Lalanne C."/>
            <person name="Gautier V."/>
            <person name="Ament-Velasquez S.L."/>
            <person name="Kruys A."/>
            <person name="Hutchinson M.I."/>
            <person name="Powell A.J."/>
            <person name="Barry K."/>
            <person name="Miller A.N."/>
            <person name="Grigoriev I.V."/>
            <person name="Debuchy R."/>
            <person name="Gladieux P."/>
            <person name="Hiltunen Thoren M."/>
            <person name="Johannesson H."/>
        </authorList>
    </citation>
    <scope>NUCLEOTIDE SEQUENCE</scope>
    <source>
        <strain evidence="3">CBS 123565</strain>
    </source>
</reference>
<feature type="region of interest" description="Disordered" evidence="1">
    <location>
        <begin position="1"/>
        <end position="30"/>
    </location>
</feature>
<feature type="transmembrane region" description="Helical" evidence="2">
    <location>
        <begin position="40"/>
        <end position="60"/>
    </location>
</feature>
<dbReference type="Proteomes" id="UP001304895">
    <property type="component" value="Unassembled WGS sequence"/>
</dbReference>
<keyword evidence="4" id="KW-1185">Reference proteome</keyword>
<evidence type="ECO:0000313" key="3">
    <source>
        <dbReference type="EMBL" id="KAK4132688.1"/>
    </source>
</evidence>